<dbReference type="InterPro" id="IPR035986">
    <property type="entry name" value="PKD_dom_sf"/>
</dbReference>
<dbReference type="SUPFAM" id="SSF49299">
    <property type="entry name" value="PKD domain"/>
    <property type="match status" value="1"/>
</dbReference>
<gene>
    <name evidence="1" type="ORF">BC781_101191</name>
</gene>
<proteinExistence type="predicted"/>
<evidence type="ECO:0000313" key="1">
    <source>
        <dbReference type="EMBL" id="PWJ43845.1"/>
    </source>
</evidence>
<dbReference type="InterPro" id="IPR013783">
    <property type="entry name" value="Ig-like_fold"/>
</dbReference>
<comment type="caution">
    <text evidence="1">The sequence shown here is derived from an EMBL/GenBank/DDBJ whole genome shotgun (WGS) entry which is preliminary data.</text>
</comment>
<dbReference type="Proteomes" id="UP000245535">
    <property type="component" value="Unassembled WGS sequence"/>
</dbReference>
<evidence type="ECO:0008006" key="3">
    <source>
        <dbReference type="Google" id="ProtNLM"/>
    </source>
</evidence>
<organism evidence="1 2">
    <name type="scientific">Sediminitomix flava</name>
    <dbReference type="NCBI Taxonomy" id="379075"/>
    <lineage>
        <taxon>Bacteria</taxon>
        <taxon>Pseudomonadati</taxon>
        <taxon>Bacteroidota</taxon>
        <taxon>Cytophagia</taxon>
        <taxon>Cytophagales</taxon>
        <taxon>Flammeovirgaceae</taxon>
        <taxon>Sediminitomix</taxon>
    </lineage>
</organism>
<sequence>MNYLKFGKNFLAAILALSIFVGCSEDEEQAPVYDVGFNLSVDSPVAGQAITFENISQGGSAFVWTISQNDQEIHTSNEKNLSYTFKYPGMYNVSVVPDGWDVKLIAKNVTIGEALPEIFMDVEEVVAQEGVELSATVYDPDAKGVKSYNWEFVTAQSGAAIVATGDDVENNASSVAAPVVKFANDGIVTVRLTVTMNDTALSTAGDGVLVYEYEVDVKAELAPTLYIAQKEGTLHTARMLAAGPELADTSIPLGVHPLTVRYKGDRVYIFDAGSLLTYVNPETTATQEVPGSITSVDAEGNVTIHAKFLTTATSASAHYKDAFTGDVDVENGKIYFADRRDGVYAIPLNDQTLELDPAVNMADYQFVKNAELGYYSSYGLVDGYGYGWGALNGDFQVMEGGEFWWSKASNHRGLWKFEEGDIVPGANGDNPPTSVPAAGALLRDHTVKAFAVDKANQKIYFSANKVDGVGVGVLYRANLDGSNVEVIDDAPFQIEGGDNENVGITGIAVDAHTGYVYWAYRAAAEDEENVSGIKRFKLDGTTDKDEVEMYIEGVEAYGLALDSNLK</sequence>
<dbReference type="SUPFAM" id="SSF63825">
    <property type="entry name" value="YWTD domain"/>
    <property type="match status" value="1"/>
</dbReference>
<dbReference type="Gene3D" id="2.120.10.30">
    <property type="entry name" value="TolB, C-terminal domain"/>
    <property type="match status" value="1"/>
</dbReference>
<dbReference type="OrthoDB" id="1491481at2"/>
<dbReference type="AlphaFoldDB" id="A0A315ZE49"/>
<evidence type="ECO:0000313" key="2">
    <source>
        <dbReference type="Proteomes" id="UP000245535"/>
    </source>
</evidence>
<reference evidence="1 2" key="1">
    <citation type="submission" date="2018-03" db="EMBL/GenBank/DDBJ databases">
        <title>Genomic Encyclopedia of Archaeal and Bacterial Type Strains, Phase II (KMG-II): from individual species to whole genera.</title>
        <authorList>
            <person name="Goeker M."/>
        </authorList>
    </citation>
    <scope>NUCLEOTIDE SEQUENCE [LARGE SCALE GENOMIC DNA]</scope>
    <source>
        <strain evidence="1 2">DSM 28229</strain>
    </source>
</reference>
<dbReference type="Gene3D" id="2.60.40.10">
    <property type="entry name" value="Immunoglobulins"/>
    <property type="match status" value="2"/>
</dbReference>
<accession>A0A315ZE49</accession>
<protein>
    <recommendedName>
        <fullName evidence="3">PKD domain-containing protein</fullName>
    </recommendedName>
</protein>
<dbReference type="InterPro" id="IPR011042">
    <property type="entry name" value="6-blade_b-propeller_TolB-like"/>
</dbReference>
<dbReference type="RefSeq" id="WP_109615378.1">
    <property type="nucleotide sequence ID" value="NZ_QGDO01000001.1"/>
</dbReference>
<keyword evidence="2" id="KW-1185">Reference proteome</keyword>
<name>A0A315ZE49_SEDFL</name>
<dbReference type="EMBL" id="QGDO01000001">
    <property type="protein sequence ID" value="PWJ43845.1"/>
    <property type="molecule type" value="Genomic_DNA"/>
</dbReference>
<dbReference type="PROSITE" id="PS51257">
    <property type="entry name" value="PROKAR_LIPOPROTEIN"/>
    <property type="match status" value="1"/>
</dbReference>